<feature type="transmembrane region" description="Helical" evidence="6">
    <location>
        <begin position="329"/>
        <end position="353"/>
    </location>
</feature>
<proteinExistence type="predicted"/>
<gene>
    <name evidence="7" type="ORF">ENT17_04900</name>
</gene>
<feature type="transmembrane region" description="Helical" evidence="6">
    <location>
        <begin position="144"/>
        <end position="161"/>
    </location>
</feature>
<dbReference type="EMBL" id="DSXR01000051">
    <property type="protein sequence ID" value="HGS86938.1"/>
    <property type="molecule type" value="Genomic_DNA"/>
</dbReference>
<dbReference type="Pfam" id="PF02653">
    <property type="entry name" value="BPD_transp_2"/>
    <property type="match status" value="1"/>
</dbReference>
<feature type="transmembrane region" description="Helical" evidence="6">
    <location>
        <begin position="167"/>
        <end position="188"/>
    </location>
</feature>
<dbReference type="GO" id="GO:0005886">
    <property type="term" value="C:plasma membrane"/>
    <property type="evidence" value="ECO:0007669"/>
    <property type="project" value="UniProtKB-SubCell"/>
</dbReference>
<feature type="transmembrane region" description="Helical" evidence="6">
    <location>
        <begin position="200"/>
        <end position="219"/>
    </location>
</feature>
<dbReference type="CDD" id="cd06580">
    <property type="entry name" value="TM_PBP1_transp_TpRbsC_like"/>
    <property type="match status" value="1"/>
</dbReference>
<keyword evidence="2" id="KW-1003">Cell membrane</keyword>
<evidence type="ECO:0000256" key="2">
    <source>
        <dbReference type="ARBA" id="ARBA00022475"/>
    </source>
</evidence>
<keyword evidence="3 6" id="KW-0812">Transmembrane</keyword>
<dbReference type="PANTHER" id="PTHR47089:SF1">
    <property type="entry name" value="GUANOSINE ABC TRANSPORTER PERMEASE PROTEIN NUPP"/>
    <property type="match status" value="1"/>
</dbReference>
<keyword evidence="4 6" id="KW-1133">Transmembrane helix</keyword>
<sequence>MRFWLSRIALPSSTKAKLLVLYPHQKPRPNGWGCSCRVPSRSTDSMEAKRFPYQLIKTDTPPFWMRPLIPVLILLTTFLITAGLILTARANPFQAYYYFLISPLSSQVSFLEVLVKATPLMLTGVAVTFAFATGYYNIGAEGQLYAGAIAAAWLGIVLGGLPPLIALPLMIIGGFLAGMAWALIPALLKVRLAVDEVVTTLLMNSIMAYIVSAILNGPWRDPTSGWPQSPEIAESTMFFKLIPRSRLHFGFIVGLIAIAVLWFVLTQTSFGLKMRAVGLGKPAAQFAGISVGRTTLIAALISGGIAGIAGVSEVAGIQYHLIGDLSANYGYTGVIIATLGGLNAIGVFVASLFFGLIDTGAQTVSRAMGVPVYLGQVTQAVMLLVALGMYLLQRYRIVRRV</sequence>
<accession>A0A7C4KYZ9</accession>
<name>A0A7C4KYZ9_9CHLR</name>
<evidence type="ECO:0000256" key="4">
    <source>
        <dbReference type="ARBA" id="ARBA00022989"/>
    </source>
</evidence>
<evidence type="ECO:0000256" key="1">
    <source>
        <dbReference type="ARBA" id="ARBA00004651"/>
    </source>
</evidence>
<dbReference type="AlphaFoldDB" id="A0A7C4KYZ9"/>
<organism evidence="7">
    <name type="scientific">Bellilinea caldifistulae</name>
    <dbReference type="NCBI Taxonomy" id="360411"/>
    <lineage>
        <taxon>Bacteria</taxon>
        <taxon>Bacillati</taxon>
        <taxon>Chloroflexota</taxon>
        <taxon>Anaerolineae</taxon>
        <taxon>Anaerolineales</taxon>
        <taxon>Anaerolineaceae</taxon>
        <taxon>Bellilinea</taxon>
    </lineage>
</organism>
<reference evidence="7" key="1">
    <citation type="journal article" date="2020" name="mSystems">
        <title>Genome- and Community-Level Interaction Insights into Carbon Utilization and Element Cycling Functions of Hydrothermarchaeota in Hydrothermal Sediment.</title>
        <authorList>
            <person name="Zhou Z."/>
            <person name="Liu Y."/>
            <person name="Xu W."/>
            <person name="Pan J."/>
            <person name="Luo Z.H."/>
            <person name="Li M."/>
        </authorList>
    </citation>
    <scope>NUCLEOTIDE SEQUENCE [LARGE SCALE GENOMIC DNA]</scope>
    <source>
        <strain evidence="7">SpSt-556</strain>
    </source>
</reference>
<dbReference type="InterPro" id="IPR001851">
    <property type="entry name" value="ABC_transp_permease"/>
</dbReference>
<feature type="transmembrane region" description="Helical" evidence="6">
    <location>
        <begin position="120"/>
        <end position="137"/>
    </location>
</feature>
<evidence type="ECO:0000256" key="6">
    <source>
        <dbReference type="SAM" id="Phobius"/>
    </source>
</evidence>
<feature type="transmembrane region" description="Helical" evidence="6">
    <location>
        <begin position="247"/>
        <end position="265"/>
    </location>
</feature>
<dbReference type="GO" id="GO:0022857">
    <property type="term" value="F:transmembrane transporter activity"/>
    <property type="evidence" value="ECO:0007669"/>
    <property type="project" value="InterPro"/>
</dbReference>
<evidence type="ECO:0000256" key="5">
    <source>
        <dbReference type="ARBA" id="ARBA00023136"/>
    </source>
</evidence>
<keyword evidence="5 6" id="KW-0472">Membrane</keyword>
<protein>
    <submittedName>
        <fullName evidence="7">ABC transporter permease</fullName>
    </submittedName>
</protein>
<comment type="subcellular location">
    <subcellularLocation>
        <location evidence="1">Cell membrane</location>
        <topology evidence="1">Multi-pass membrane protein</topology>
    </subcellularLocation>
</comment>
<evidence type="ECO:0000313" key="7">
    <source>
        <dbReference type="EMBL" id="HGS86938.1"/>
    </source>
</evidence>
<evidence type="ECO:0000256" key="3">
    <source>
        <dbReference type="ARBA" id="ARBA00022692"/>
    </source>
</evidence>
<comment type="caution">
    <text evidence="7">The sequence shown here is derived from an EMBL/GenBank/DDBJ whole genome shotgun (WGS) entry which is preliminary data.</text>
</comment>
<feature type="transmembrane region" description="Helical" evidence="6">
    <location>
        <begin position="373"/>
        <end position="392"/>
    </location>
</feature>
<dbReference type="PANTHER" id="PTHR47089">
    <property type="entry name" value="ABC TRANSPORTER, PERMEASE PROTEIN"/>
    <property type="match status" value="1"/>
</dbReference>
<feature type="transmembrane region" description="Helical" evidence="6">
    <location>
        <begin position="68"/>
        <end position="88"/>
    </location>
</feature>